<dbReference type="InterPro" id="IPR013785">
    <property type="entry name" value="Aldolase_TIM"/>
</dbReference>
<accession>A0A269PD42</accession>
<keyword evidence="5" id="KW-0288">FMN</keyword>
<dbReference type="SUPFAM" id="SSF51412">
    <property type="entry name" value="Inosine monophosphate dehydrogenase (IMPDH)"/>
    <property type="match status" value="1"/>
</dbReference>
<evidence type="ECO:0000256" key="3">
    <source>
        <dbReference type="ARBA" id="ARBA00022575"/>
    </source>
</evidence>
<comment type="similarity">
    <text evidence="2">Belongs to the nitronate monooxygenase family. NMO class I subfamily.</text>
</comment>
<keyword evidence="6" id="KW-0560">Oxidoreductase</keyword>
<keyword evidence="3" id="KW-0216">Detoxification</keyword>
<dbReference type="Gene3D" id="3.20.20.70">
    <property type="entry name" value="Aldolase class I"/>
    <property type="match status" value="1"/>
</dbReference>
<dbReference type="GO" id="GO:0009636">
    <property type="term" value="P:response to toxic substance"/>
    <property type="evidence" value="ECO:0007669"/>
    <property type="project" value="UniProtKB-KW"/>
</dbReference>
<dbReference type="Proteomes" id="UP000215771">
    <property type="component" value="Unassembled WGS sequence"/>
</dbReference>
<dbReference type="PANTHER" id="PTHR42747">
    <property type="entry name" value="NITRONATE MONOOXYGENASE-RELATED"/>
    <property type="match status" value="1"/>
</dbReference>
<sequence length="303" mass="33035">MDLPRIVAAPMAGGPTTPALVNAVSFGFLALGTCTVEQARTWLGQCTPPFGVNLFVPQVEPSLIDVELIASELGTDVPSVDVTGGFEEKFELVLEAAPPIVSSTFGPLDPEHVERLHSVGSEAWVTVTRIEDAWEAMGESWNADGVIVQGPEAGGHRSTWSPLEVPDTRYLDTIVEEVAEFGAPFIAAGGVRGPEDVARLRDLGASTIACGTAFLLSDEAGTSQRNRELLRTDRRTVVSKAFSGRWARGLENEMTKRYRDMPPIYPYLRPMTKDQDYCLVGKDRGELMEAPAKEIERYLLGER</sequence>
<evidence type="ECO:0000256" key="6">
    <source>
        <dbReference type="ARBA" id="ARBA00023002"/>
    </source>
</evidence>
<evidence type="ECO:0000313" key="11">
    <source>
        <dbReference type="Proteomes" id="UP000215771"/>
    </source>
</evidence>
<evidence type="ECO:0000256" key="8">
    <source>
        <dbReference type="ARBA" id="ARBA00031155"/>
    </source>
</evidence>
<proteinExistence type="inferred from homology"/>
<dbReference type="InterPro" id="IPR004136">
    <property type="entry name" value="NMO"/>
</dbReference>
<organism evidence="10 11">
    <name type="scientific">Corynebacterium hadale</name>
    <dbReference type="NCBI Taxonomy" id="2026255"/>
    <lineage>
        <taxon>Bacteria</taxon>
        <taxon>Bacillati</taxon>
        <taxon>Actinomycetota</taxon>
        <taxon>Actinomycetes</taxon>
        <taxon>Mycobacteriales</taxon>
        <taxon>Corynebacteriaceae</taxon>
        <taxon>Corynebacterium</taxon>
    </lineage>
</organism>
<evidence type="ECO:0000256" key="4">
    <source>
        <dbReference type="ARBA" id="ARBA00022630"/>
    </source>
</evidence>
<keyword evidence="7" id="KW-0503">Monooxygenase</keyword>
<evidence type="ECO:0000256" key="5">
    <source>
        <dbReference type="ARBA" id="ARBA00022643"/>
    </source>
</evidence>
<evidence type="ECO:0000256" key="9">
    <source>
        <dbReference type="ARBA" id="ARBA00049401"/>
    </source>
</evidence>
<reference evidence="10 11" key="1">
    <citation type="submission" date="2017-08" db="EMBL/GenBank/DDBJ databases">
        <authorList>
            <person name="de Groot N.N."/>
        </authorList>
    </citation>
    <scope>NUCLEOTIDE SEQUENCE [LARGE SCALE GENOMIC DNA]</scope>
    <source>
        <strain evidence="10 11">NBT06-6</strain>
    </source>
</reference>
<dbReference type="CDD" id="cd04730">
    <property type="entry name" value="NPD_like"/>
    <property type="match status" value="1"/>
</dbReference>
<evidence type="ECO:0000313" key="10">
    <source>
        <dbReference type="EMBL" id="PAJ69971.1"/>
    </source>
</evidence>
<keyword evidence="10" id="KW-0223">Dioxygenase</keyword>
<keyword evidence="4" id="KW-0285">Flavoprotein</keyword>
<dbReference type="GO" id="GO:0051213">
    <property type="term" value="F:dioxygenase activity"/>
    <property type="evidence" value="ECO:0007669"/>
    <property type="project" value="UniProtKB-KW"/>
</dbReference>
<gene>
    <name evidence="10" type="ORF">CIG21_05920</name>
</gene>
<dbReference type="Pfam" id="PF03060">
    <property type="entry name" value="NMO"/>
    <property type="match status" value="1"/>
</dbReference>
<evidence type="ECO:0000256" key="1">
    <source>
        <dbReference type="ARBA" id="ARBA00001917"/>
    </source>
</evidence>
<comment type="cofactor">
    <cofactor evidence="1">
        <name>FMN</name>
        <dbReference type="ChEBI" id="CHEBI:58210"/>
    </cofactor>
</comment>
<dbReference type="RefSeq" id="WP_095276896.1">
    <property type="nucleotide sequence ID" value="NZ_CP047655.1"/>
</dbReference>
<comment type="catalytic activity">
    <reaction evidence="9">
        <text>3 propionate 3-nitronate + 3 O2 + H2O = 3 3-oxopropanoate + 2 nitrate + nitrite + H2O2 + 3 H(+)</text>
        <dbReference type="Rhea" id="RHEA:57332"/>
        <dbReference type="ChEBI" id="CHEBI:15377"/>
        <dbReference type="ChEBI" id="CHEBI:15378"/>
        <dbReference type="ChEBI" id="CHEBI:15379"/>
        <dbReference type="ChEBI" id="CHEBI:16240"/>
        <dbReference type="ChEBI" id="CHEBI:16301"/>
        <dbReference type="ChEBI" id="CHEBI:17632"/>
        <dbReference type="ChEBI" id="CHEBI:33190"/>
        <dbReference type="ChEBI" id="CHEBI:136067"/>
    </reaction>
</comment>
<protein>
    <recommendedName>
        <fullName evidence="8">Propionate 3-nitronate monooxygenase</fullName>
    </recommendedName>
</protein>
<dbReference type="PANTHER" id="PTHR42747:SF3">
    <property type="entry name" value="NITRONATE MONOOXYGENASE-RELATED"/>
    <property type="match status" value="1"/>
</dbReference>
<dbReference type="EMBL" id="NQMQ01000011">
    <property type="protein sequence ID" value="PAJ69971.1"/>
    <property type="molecule type" value="Genomic_DNA"/>
</dbReference>
<evidence type="ECO:0000256" key="2">
    <source>
        <dbReference type="ARBA" id="ARBA00009881"/>
    </source>
</evidence>
<comment type="caution">
    <text evidence="10">The sequence shown here is derived from an EMBL/GenBank/DDBJ whole genome shotgun (WGS) entry which is preliminary data.</text>
</comment>
<dbReference type="AlphaFoldDB" id="A0A269PD42"/>
<evidence type="ECO:0000256" key="7">
    <source>
        <dbReference type="ARBA" id="ARBA00023033"/>
    </source>
</evidence>
<dbReference type="GO" id="GO:0018580">
    <property type="term" value="F:nitronate monooxygenase activity"/>
    <property type="evidence" value="ECO:0007669"/>
    <property type="project" value="InterPro"/>
</dbReference>
<name>A0A269PD42_9CORY</name>